<dbReference type="EMBL" id="JACOGG010000008">
    <property type="protein sequence ID" value="MBC3935636.1"/>
    <property type="molecule type" value="Genomic_DNA"/>
</dbReference>
<dbReference type="AlphaFoldDB" id="A0A923I504"/>
<dbReference type="Pfam" id="PF07963">
    <property type="entry name" value="N_methyl"/>
    <property type="match status" value="1"/>
</dbReference>
<keyword evidence="2" id="KW-1133">Transmembrane helix</keyword>
<sequence>MVNQSILRTRDNGFTLIELLVVLAIVALLLTLASPRYFQSIETSKETVLLHNLRNTRETISHFYSDTGRYPETLEELVEKKYLHSIPIDPISELPWKIIPPEEEDKGKVFDVKSSSPGAAKNGIPFSEL</sequence>
<dbReference type="NCBIfam" id="TIGR02532">
    <property type="entry name" value="IV_pilin_GFxxxE"/>
    <property type="match status" value="1"/>
</dbReference>
<dbReference type="RefSeq" id="WP_186881194.1">
    <property type="nucleotide sequence ID" value="NZ_JACOGG010000008.1"/>
</dbReference>
<evidence type="ECO:0000313" key="3">
    <source>
        <dbReference type="EMBL" id="MBC3935636.1"/>
    </source>
</evidence>
<name>A0A923I504_9BURK</name>
<proteinExistence type="predicted"/>
<evidence type="ECO:0000313" key="4">
    <source>
        <dbReference type="Proteomes" id="UP000612361"/>
    </source>
</evidence>
<dbReference type="Gene3D" id="3.30.700.10">
    <property type="entry name" value="Glycoprotein, Type 4 Pilin"/>
    <property type="match status" value="1"/>
</dbReference>
<evidence type="ECO:0000256" key="1">
    <source>
        <dbReference type="SAM" id="MobiDB-lite"/>
    </source>
</evidence>
<keyword evidence="2" id="KW-0812">Transmembrane</keyword>
<dbReference type="Proteomes" id="UP000612361">
    <property type="component" value="Unassembled WGS sequence"/>
</dbReference>
<dbReference type="SUPFAM" id="SSF54523">
    <property type="entry name" value="Pili subunits"/>
    <property type="match status" value="1"/>
</dbReference>
<reference evidence="3" key="1">
    <citation type="submission" date="2020-08" db="EMBL/GenBank/DDBJ databases">
        <title>Novel species isolated from subtropical streams in China.</title>
        <authorList>
            <person name="Lu H."/>
        </authorList>
    </citation>
    <scope>NUCLEOTIDE SEQUENCE</scope>
    <source>
        <strain evidence="3">CY7W</strain>
    </source>
</reference>
<protein>
    <submittedName>
        <fullName evidence="3">Type II secretion system protein</fullName>
    </submittedName>
</protein>
<evidence type="ECO:0000256" key="2">
    <source>
        <dbReference type="SAM" id="Phobius"/>
    </source>
</evidence>
<gene>
    <name evidence="3" type="ORF">H8K47_09715</name>
</gene>
<feature type="transmembrane region" description="Helical" evidence="2">
    <location>
        <begin position="12"/>
        <end position="33"/>
    </location>
</feature>
<dbReference type="InterPro" id="IPR012902">
    <property type="entry name" value="N_methyl_site"/>
</dbReference>
<dbReference type="InterPro" id="IPR045584">
    <property type="entry name" value="Pilin-like"/>
</dbReference>
<accession>A0A923I504</accession>
<feature type="region of interest" description="Disordered" evidence="1">
    <location>
        <begin position="108"/>
        <end position="129"/>
    </location>
</feature>
<comment type="caution">
    <text evidence="3">The sequence shown here is derived from an EMBL/GenBank/DDBJ whole genome shotgun (WGS) entry which is preliminary data.</text>
</comment>
<keyword evidence="4" id="KW-1185">Reference proteome</keyword>
<organism evidence="3 4">
    <name type="scientific">Undibacterium rugosum</name>
    <dbReference type="NCBI Taxonomy" id="2762291"/>
    <lineage>
        <taxon>Bacteria</taxon>
        <taxon>Pseudomonadati</taxon>
        <taxon>Pseudomonadota</taxon>
        <taxon>Betaproteobacteria</taxon>
        <taxon>Burkholderiales</taxon>
        <taxon>Oxalobacteraceae</taxon>
        <taxon>Undibacterium</taxon>
    </lineage>
</organism>
<keyword evidence="2" id="KW-0472">Membrane</keyword>